<dbReference type="Proteomes" id="UP000199691">
    <property type="component" value="Unassembled WGS sequence"/>
</dbReference>
<evidence type="ECO:0000313" key="2">
    <source>
        <dbReference type="Proteomes" id="UP000199691"/>
    </source>
</evidence>
<name>A0A1H0X4L5_9PSEU</name>
<dbReference type="PANTHER" id="PTHR38440">
    <property type="entry name" value="UPF0398 PROTEIN YPSA"/>
    <property type="match status" value="1"/>
</dbReference>
<dbReference type="STRING" id="641025.SAMN05421507_13328"/>
<gene>
    <name evidence="1" type="ORF">SAMN05421507_13328</name>
</gene>
<dbReference type="InterPro" id="IPR010697">
    <property type="entry name" value="YspA"/>
</dbReference>
<sequence>MMRVGITGHSNLVPECVPAVQAAITGTLERLGGSLVGVTCLAPGADQVFARAVLALGGQVEVVLPALDYRDRLKPHQVAEYDELRAAATVVSVLPHMSSGRQAYVAANERMLASVEVLVAVWDGVPAQGKGGTADVVEQARASGVPIEVVWPEEARRKS</sequence>
<keyword evidence="2" id="KW-1185">Reference proteome</keyword>
<dbReference type="Gene3D" id="3.40.50.450">
    <property type="match status" value="1"/>
</dbReference>
<organism evidence="1 2">
    <name type="scientific">Lentzea jiangxiensis</name>
    <dbReference type="NCBI Taxonomy" id="641025"/>
    <lineage>
        <taxon>Bacteria</taxon>
        <taxon>Bacillati</taxon>
        <taxon>Actinomycetota</taxon>
        <taxon>Actinomycetes</taxon>
        <taxon>Pseudonocardiales</taxon>
        <taxon>Pseudonocardiaceae</taxon>
        <taxon>Lentzea</taxon>
    </lineage>
</organism>
<accession>A0A1H0X4L5</accession>
<protein>
    <recommendedName>
        <fullName evidence="3">DNA recombination-mediator protein A</fullName>
    </recommendedName>
</protein>
<reference evidence="2" key="1">
    <citation type="submission" date="2016-10" db="EMBL/GenBank/DDBJ databases">
        <authorList>
            <person name="Varghese N."/>
            <person name="Submissions S."/>
        </authorList>
    </citation>
    <scope>NUCLEOTIDE SEQUENCE [LARGE SCALE GENOMIC DNA]</scope>
    <source>
        <strain evidence="2">CGMCC 4.6609</strain>
    </source>
</reference>
<proteinExistence type="predicted"/>
<dbReference type="SUPFAM" id="SSF102405">
    <property type="entry name" value="MCP/YpsA-like"/>
    <property type="match status" value="1"/>
</dbReference>
<evidence type="ECO:0000313" key="1">
    <source>
        <dbReference type="EMBL" id="SDP97675.1"/>
    </source>
</evidence>
<dbReference type="AlphaFoldDB" id="A0A1H0X4L5"/>
<dbReference type="EMBL" id="FNIX01000033">
    <property type="protein sequence ID" value="SDP97675.1"/>
    <property type="molecule type" value="Genomic_DNA"/>
</dbReference>
<dbReference type="PANTHER" id="PTHR38440:SF1">
    <property type="entry name" value="UPF0398 PROTEIN SPR0331"/>
    <property type="match status" value="1"/>
</dbReference>
<evidence type="ECO:0008006" key="3">
    <source>
        <dbReference type="Google" id="ProtNLM"/>
    </source>
</evidence>